<evidence type="ECO:0000313" key="8">
    <source>
        <dbReference type="Proteomes" id="UP000050430"/>
    </source>
</evidence>
<keyword evidence="2" id="KW-0479">Metal-binding</keyword>
<dbReference type="RefSeq" id="WP_062420403.1">
    <property type="nucleotide sequence ID" value="NZ_BBYA01000002.1"/>
</dbReference>
<dbReference type="Proteomes" id="UP000050430">
    <property type="component" value="Unassembled WGS sequence"/>
</dbReference>
<keyword evidence="1" id="KW-0645">Protease</keyword>
<dbReference type="Pfam" id="PF14464">
    <property type="entry name" value="Prok-JAB"/>
    <property type="match status" value="1"/>
</dbReference>
<dbReference type="STRING" id="229920.ADM99_10080"/>
<evidence type="ECO:0000256" key="1">
    <source>
        <dbReference type="ARBA" id="ARBA00022670"/>
    </source>
</evidence>
<name>A0A0P6WYT7_9CHLR</name>
<keyword evidence="4" id="KW-0862">Zinc</keyword>
<dbReference type="InterPro" id="IPR028090">
    <property type="entry name" value="JAB_dom_prok"/>
</dbReference>
<dbReference type="OrthoDB" id="3292458at2"/>
<dbReference type="EMBL" id="LGCK01000010">
    <property type="protein sequence ID" value="KPL71775.1"/>
    <property type="molecule type" value="Genomic_DNA"/>
</dbReference>
<keyword evidence="8" id="KW-1185">Reference proteome</keyword>
<evidence type="ECO:0000256" key="3">
    <source>
        <dbReference type="ARBA" id="ARBA00022801"/>
    </source>
</evidence>
<dbReference type="SUPFAM" id="SSF102712">
    <property type="entry name" value="JAB1/MPN domain"/>
    <property type="match status" value="1"/>
</dbReference>
<proteinExistence type="predicted"/>
<gene>
    <name evidence="7" type="ORF">ADM99_10080</name>
</gene>
<evidence type="ECO:0000313" key="7">
    <source>
        <dbReference type="EMBL" id="KPL71775.1"/>
    </source>
</evidence>
<dbReference type="GO" id="GO:0046872">
    <property type="term" value="F:metal ion binding"/>
    <property type="evidence" value="ECO:0007669"/>
    <property type="project" value="UniProtKB-KW"/>
</dbReference>
<dbReference type="Gene3D" id="3.40.140.10">
    <property type="entry name" value="Cytidine Deaminase, domain 2"/>
    <property type="match status" value="1"/>
</dbReference>
<evidence type="ECO:0000259" key="6">
    <source>
        <dbReference type="Pfam" id="PF14464"/>
    </source>
</evidence>
<feature type="domain" description="JAB" evidence="6">
    <location>
        <begin position="49"/>
        <end position="147"/>
    </location>
</feature>
<evidence type="ECO:0000256" key="4">
    <source>
        <dbReference type="ARBA" id="ARBA00022833"/>
    </source>
</evidence>
<dbReference type="AlphaFoldDB" id="A0A0P6WYT7"/>
<reference evidence="7 8" key="1">
    <citation type="submission" date="2015-07" db="EMBL/GenBank/DDBJ databases">
        <title>Genome sequence of Leptolinea tardivitalis DSM 16556.</title>
        <authorList>
            <person name="Hemp J."/>
            <person name="Ward L.M."/>
            <person name="Pace L.A."/>
            <person name="Fischer W.W."/>
        </authorList>
    </citation>
    <scope>NUCLEOTIDE SEQUENCE [LARGE SCALE GENOMIC DNA]</scope>
    <source>
        <strain evidence="7 8">YMTK-2</strain>
    </source>
</reference>
<accession>A0A0P6WYT7</accession>
<keyword evidence="3" id="KW-0378">Hydrolase</keyword>
<organism evidence="7 8">
    <name type="scientific">Leptolinea tardivitalis</name>
    <dbReference type="NCBI Taxonomy" id="229920"/>
    <lineage>
        <taxon>Bacteria</taxon>
        <taxon>Bacillati</taxon>
        <taxon>Chloroflexota</taxon>
        <taxon>Anaerolineae</taxon>
        <taxon>Anaerolineales</taxon>
        <taxon>Anaerolineaceae</taxon>
        <taxon>Leptolinea</taxon>
    </lineage>
</organism>
<dbReference type="GO" id="GO:0008237">
    <property type="term" value="F:metallopeptidase activity"/>
    <property type="evidence" value="ECO:0007669"/>
    <property type="project" value="UniProtKB-KW"/>
</dbReference>
<keyword evidence="5" id="KW-0482">Metalloprotease</keyword>
<comment type="caution">
    <text evidence="7">The sequence shown here is derived from an EMBL/GenBank/DDBJ whole genome shotgun (WGS) entry which is preliminary data.</text>
</comment>
<sequence length="214" mass="24824">MNLTSRIRIGTDNGLKFRHNRAPFHRAQYWLPQVRDDHAIPAVQIFLTQHAFIRICAHAGSDLQNEVGGWLAGKAYLDKETGKPFIVISVALPAEFTVQGSASLTFTQESQVKLHAILNEDYPDLMLLGWFHTHPRMGVFFSEWDRWLHENFFPEPWQVGLVIEPYSAAGGFFQKQEDGSLNTRCYFGFHELFQRRRRSIVHWRNLIPAENEMN</sequence>
<evidence type="ECO:0000256" key="2">
    <source>
        <dbReference type="ARBA" id="ARBA00022723"/>
    </source>
</evidence>
<evidence type="ECO:0000256" key="5">
    <source>
        <dbReference type="ARBA" id="ARBA00023049"/>
    </source>
</evidence>
<protein>
    <recommendedName>
        <fullName evidence="6">JAB domain-containing protein</fullName>
    </recommendedName>
</protein>
<dbReference type="GO" id="GO:0006508">
    <property type="term" value="P:proteolysis"/>
    <property type="evidence" value="ECO:0007669"/>
    <property type="project" value="UniProtKB-KW"/>
</dbReference>